<keyword evidence="7" id="KW-0472">Membrane</keyword>
<keyword evidence="10" id="KW-1185">Reference proteome</keyword>
<organism evidence="9 10">
    <name type="scientific">Blastococcus aggregatus</name>
    <dbReference type="NCBI Taxonomy" id="38502"/>
    <lineage>
        <taxon>Bacteria</taxon>
        <taxon>Bacillati</taxon>
        <taxon>Actinomycetota</taxon>
        <taxon>Actinomycetes</taxon>
        <taxon>Geodermatophilales</taxon>
        <taxon>Geodermatophilaceae</taxon>
        <taxon>Blastococcus</taxon>
    </lineage>
</organism>
<keyword evidence="7" id="KW-0812">Transmembrane</keyword>
<dbReference type="PANTHER" id="PTHR34978:SF3">
    <property type="entry name" value="SLR0241 PROTEIN"/>
    <property type="match status" value="1"/>
</dbReference>
<dbReference type="Pfam" id="PF01435">
    <property type="entry name" value="Peptidase_M48"/>
    <property type="match status" value="1"/>
</dbReference>
<dbReference type="RefSeq" id="WP_051515494.1">
    <property type="nucleotide sequence ID" value="NZ_OBQI01000004.1"/>
</dbReference>
<evidence type="ECO:0000259" key="8">
    <source>
        <dbReference type="Pfam" id="PF01435"/>
    </source>
</evidence>
<comment type="similarity">
    <text evidence="6">Belongs to the peptidase M48 family.</text>
</comment>
<evidence type="ECO:0000256" key="6">
    <source>
        <dbReference type="RuleBase" id="RU003983"/>
    </source>
</evidence>
<dbReference type="GO" id="GO:0046872">
    <property type="term" value="F:metal ion binding"/>
    <property type="evidence" value="ECO:0007669"/>
    <property type="project" value="UniProtKB-KW"/>
</dbReference>
<proteinExistence type="inferred from homology"/>
<reference evidence="10" key="1">
    <citation type="submission" date="2017-08" db="EMBL/GenBank/DDBJ databases">
        <authorList>
            <person name="Varghese N."/>
            <person name="Submissions S."/>
        </authorList>
    </citation>
    <scope>NUCLEOTIDE SEQUENCE [LARGE SCALE GENOMIC DNA]</scope>
    <source>
        <strain evidence="10">DSM 4725</strain>
    </source>
</reference>
<feature type="transmembrane region" description="Helical" evidence="7">
    <location>
        <begin position="95"/>
        <end position="118"/>
    </location>
</feature>
<keyword evidence="4 6" id="KW-0862">Zinc</keyword>
<accession>A0A285VAE9</accession>
<name>A0A285VAE9_9ACTN</name>
<dbReference type="Proteomes" id="UP000219435">
    <property type="component" value="Unassembled WGS sequence"/>
</dbReference>
<protein>
    <submittedName>
        <fullName evidence="9">Zn-dependent protease with chaperone function</fullName>
    </submittedName>
</protein>
<evidence type="ECO:0000256" key="3">
    <source>
        <dbReference type="ARBA" id="ARBA00022801"/>
    </source>
</evidence>
<evidence type="ECO:0000313" key="10">
    <source>
        <dbReference type="Proteomes" id="UP000219435"/>
    </source>
</evidence>
<keyword evidence="7" id="KW-1133">Transmembrane helix</keyword>
<gene>
    <name evidence="9" type="ORF">SAMN05660748_2763</name>
</gene>
<evidence type="ECO:0000256" key="7">
    <source>
        <dbReference type="SAM" id="Phobius"/>
    </source>
</evidence>
<evidence type="ECO:0000256" key="1">
    <source>
        <dbReference type="ARBA" id="ARBA00022670"/>
    </source>
</evidence>
<dbReference type="PANTHER" id="PTHR34978">
    <property type="entry name" value="POSSIBLE SENSOR-TRANSDUCER PROTEIN BLAR"/>
    <property type="match status" value="1"/>
</dbReference>
<dbReference type="EMBL" id="OBQI01000004">
    <property type="protein sequence ID" value="SOC50026.1"/>
    <property type="molecule type" value="Genomic_DNA"/>
</dbReference>
<comment type="cofactor">
    <cofactor evidence="6">
        <name>Zn(2+)</name>
        <dbReference type="ChEBI" id="CHEBI:29105"/>
    </cofactor>
    <text evidence="6">Binds 1 zinc ion per subunit.</text>
</comment>
<keyword evidence="1 6" id="KW-0645">Protease</keyword>
<feature type="transmembrane region" description="Helical" evidence="7">
    <location>
        <begin position="282"/>
        <end position="303"/>
    </location>
</feature>
<dbReference type="CDD" id="cd07326">
    <property type="entry name" value="M56_BlaR1_MecR1_like"/>
    <property type="match status" value="1"/>
</dbReference>
<feature type="transmembrane region" description="Helical" evidence="7">
    <location>
        <begin position="38"/>
        <end position="60"/>
    </location>
</feature>
<keyword evidence="5 6" id="KW-0482">Metalloprotease</keyword>
<evidence type="ECO:0000313" key="9">
    <source>
        <dbReference type="EMBL" id="SOC50026.1"/>
    </source>
</evidence>
<dbReference type="InterPro" id="IPR052173">
    <property type="entry name" value="Beta-lactam_resp_regulator"/>
</dbReference>
<feature type="domain" description="Peptidase M48" evidence="8">
    <location>
        <begin position="140"/>
        <end position="259"/>
    </location>
</feature>
<dbReference type="InterPro" id="IPR001915">
    <property type="entry name" value="Peptidase_M48"/>
</dbReference>
<keyword evidence="3 6" id="KW-0378">Hydrolase</keyword>
<dbReference type="Gene3D" id="3.30.2010.10">
    <property type="entry name" value="Metalloproteases ('zincins'), catalytic domain"/>
    <property type="match status" value="1"/>
</dbReference>
<dbReference type="GO" id="GO:0006508">
    <property type="term" value="P:proteolysis"/>
    <property type="evidence" value="ECO:0007669"/>
    <property type="project" value="UniProtKB-KW"/>
</dbReference>
<evidence type="ECO:0000256" key="5">
    <source>
        <dbReference type="ARBA" id="ARBA00023049"/>
    </source>
</evidence>
<dbReference type="GO" id="GO:0004222">
    <property type="term" value="F:metalloendopeptidase activity"/>
    <property type="evidence" value="ECO:0007669"/>
    <property type="project" value="InterPro"/>
</dbReference>
<dbReference type="AlphaFoldDB" id="A0A285VAE9"/>
<sequence>MIASLSLLCVAAAILLVGPRLASAPWTRQAPRVAIFTWQALTISAVITVVLAGVTLLIPITALAGDLGAVVHACAMSVADAYGESELLPGKLFGAFLAGALPMWVLICGVRVLGGGWWSRRQLRRSLSLITETDAGLGISVIETPAPAAFCLPGRSAQIVVTRGALSNLSSCELDGVLAHEAAHLRGRHNLAVALSQILARAFPRVRLFQVATRETRQLIELLADDAALQRVDRVNLASAIVSLAEMKAPAAALAMAQDAAVLRVSRLLSPEPPLNPWRYRVAVVGALTVVVAPLLIAGYPAVCAALSDICNIP</sequence>
<evidence type="ECO:0000256" key="2">
    <source>
        <dbReference type="ARBA" id="ARBA00022723"/>
    </source>
</evidence>
<keyword evidence="2" id="KW-0479">Metal-binding</keyword>
<dbReference type="OrthoDB" id="9785340at2"/>
<evidence type="ECO:0000256" key="4">
    <source>
        <dbReference type="ARBA" id="ARBA00022833"/>
    </source>
</evidence>